<dbReference type="SMR" id="Q22944"/>
<keyword evidence="1" id="KW-0620">Polyamine biosynthesis</keyword>
<dbReference type="eggNOG" id="KOG2352">
    <property type="taxonomic scope" value="Eukaryota"/>
</dbReference>
<sequence length="360" mass="41858">MAAIQRCAQSTLNWDHFETEGLLLLQMHPAILPQVTIVGLAIILAWYFDTFDFGFFKFTSKEKGDPVDELLKKKHQVVGKECIPGKDTCFLIVDSYFLENGRLTTKRDLLLEENTEYSLTGVEVESVKPVSWNNLDSRNWPVNKLVINSRYARLLVASGFIMNSLNFDESDHQDVLIAGLGGGVMSNFFSQISYLNIDTTVVEKEEFIINIAENYFDHFETDEMRIINTDFVDYLRKYDKKYDVIIVDACENKKTNVMCPVSETLKIKTVQLLKKRLTLNGILAVNVFVTQDNIKSEKEIFELFSNEFNSCFYLEYFKNKNVLLCSKRDNWTWKKQKTEFSKNVEIVDDMFEFKLSRFLH</sequence>
<feature type="transmembrane region" description="Helical" evidence="2">
    <location>
        <begin position="30"/>
        <end position="48"/>
    </location>
</feature>
<dbReference type="KEGG" id="cel:CELE_C52B9.8"/>
<dbReference type="PhylomeDB" id="Q22944"/>
<name>Q22944_CAEEL</name>
<dbReference type="PeptideAtlas" id="Q22944"/>
<keyword evidence="2" id="KW-0812">Transmembrane</keyword>
<dbReference type="FunCoup" id="Q22944">
    <property type="interactions" value="89"/>
</dbReference>
<dbReference type="Bgee" id="WBGene00016868">
    <property type="expression patterns" value="Expressed in embryo and 3 other cell types or tissues"/>
</dbReference>
<keyword evidence="4" id="KW-1185">Reference proteome</keyword>
<dbReference type="GO" id="GO:0006596">
    <property type="term" value="P:polyamine biosynthetic process"/>
    <property type="evidence" value="ECO:0007669"/>
    <property type="project" value="UniProtKB-KW"/>
</dbReference>
<dbReference type="STRING" id="6239.C52B9.8.1"/>
<dbReference type="RefSeq" id="NP_001342016.1">
    <property type="nucleotide sequence ID" value="NM_001355087.2"/>
</dbReference>
<dbReference type="InterPro" id="IPR029063">
    <property type="entry name" value="SAM-dependent_MTases_sf"/>
</dbReference>
<dbReference type="Pfam" id="PF01564">
    <property type="entry name" value="Spermine_synth"/>
    <property type="match status" value="1"/>
</dbReference>
<dbReference type="OrthoDB" id="5791544at2759"/>
<evidence type="ECO:0000313" key="4">
    <source>
        <dbReference type="Proteomes" id="UP000001940"/>
    </source>
</evidence>
<dbReference type="EMBL" id="BX284606">
    <property type="protein sequence ID" value="CCD65417.2"/>
    <property type="molecule type" value="Genomic_DNA"/>
</dbReference>
<dbReference type="SUPFAM" id="SSF53335">
    <property type="entry name" value="S-adenosyl-L-methionine-dependent methyltransferases"/>
    <property type="match status" value="1"/>
</dbReference>
<organism evidence="3 4">
    <name type="scientific">Caenorhabditis elegans</name>
    <dbReference type="NCBI Taxonomy" id="6239"/>
    <lineage>
        <taxon>Eukaryota</taxon>
        <taxon>Metazoa</taxon>
        <taxon>Ecdysozoa</taxon>
        <taxon>Nematoda</taxon>
        <taxon>Chromadorea</taxon>
        <taxon>Rhabditida</taxon>
        <taxon>Rhabditina</taxon>
        <taxon>Rhabditomorpha</taxon>
        <taxon>Rhabditoidea</taxon>
        <taxon>Rhabditidae</taxon>
        <taxon>Peloderinae</taxon>
        <taxon>Caenorhabditis</taxon>
    </lineage>
</organism>
<keyword evidence="2" id="KW-1133">Transmembrane helix</keyword>
<dbReference type="HOGENOM" id="CLU_000315_15_3_1"/>
<dbReference type="PIR" id="T28937">
    <property type="entry name" value="T28937"/>
</dbReference>
<dbReference type="PANTHER" id="PTHR43317">
    <property type="entry name" value="THERMOSPERMINE SYNTHASE ACAULIS5"/>
    <property type="match status" value="1"/>
</dbReference>
<dbReference type="UCSC" id="C52B9.8">
    <property type="organism name" value="c. elegans"/>
</dbReference>
<dbReference type="WormBase" id="C52B9.8">
    <property type="protein sequence ID" value="CE52043"/>
    <property type="gene ID" value="WBGene00016868"/>
</dbReference>
<protein>
    <submittedName>
        <fullName evidence="3">Methyltransferase-like protein 13</fullName>
    </submittedName>
</protein>
<dbReference type="AGR" id="WB:WBGene00016868"/>
<evidence type="ECO:0000313" key="5">
    <source>
        <dbReference type="WormBase" id="C52B9.8"/>
    </source>
</evidence>
<proteinExistence type="predicted"/>
<dbReference type="IntAct" id="Q22944">
    <property type="interactions" value="1"/>
</dbReference>
<accession>Q22944</accession>
<dbReference type="PANTHER" id="PTHR43317:SF1">
    <property type="entry name" value="THERMOSPERMINE SYNTHASE ACAULIS5"/>
    <property type="match status" value="1"/>
</dbReference>
<dbReference type="InParanoid" id="Q22944"/>
<evidence type="ECO:0000313" key="3">
    <source>
        <dbReference type="EMBL" id="CCD65417.2"/>
    </source>
</evidence>
<dbReference type="Gene3D" id="3.40.50.150">
    <property type="entry name" value="Vaccinia Virus protein VP39"/>
    <property type="match status" value="1"/>
</dbReference>
<dbReference type="Proteomes" id="UP000001940">
    <property type="component" value="Chromosome X"/>
</dbReference>
<dbReference type="PaxDb" id="6239-C24A8.3"/>
<reference evidence="3 4" key="1">
    <citation type="journal article" date="1998" name="Science">
        <title>Genome sequence of the nematode C. elegans: a platform for investigating biology.</title>
        <authorList>
            <consortium name="The C. elegans sequencing consortium"/>
            <person name="Sulson J.E."/>
            <person name="Waterston R."/>
        </authorList>
    </citation>
    <scope>NUCLEOTIDE SEQUENCE [LARGE SCALE GENOMIC DNA]</scope>
    <source>
        <strain evidence="3 4">Bristol N2</strain>
    </source>
</reference>
<dbReference type="GeneID" id="182830"/>
<dbReference type="CTD" id="182830"/>
<evidence type="ECO:0000256" key="1">
    <source>
        <dbReference type="ARBA" id="ARBA00023115"/>
    </source>
</evidence>
<evidence type="ECO:0000256" key="2">
    <source>
        <dbReference type="SAM" id="Phobius"/>
    </source>
</evidence>
<keyword evidence="2" id="KW-0472">Membrane</keyword>
<gene>
    <name evidence="3 5" type="ORF">C52B9.8</name>
    <name evidence="3" type="ORF">CELE_C52B9.8</name>
</gene>
<dbReference type="AlphaFoldDB" id="Q22944"/>